<gene>
    <name evidence="1" type="ORF">lpari_03898</name>
</gene>
<dbReference type="OrthoDB" id="5653607at2"/>
<organism evidence="1 2">
    <name type="scientific">Legionella parisiensis</name>
    <dbReference type="NCBI Taxonomy" id="45071"/>
    <lineage>
        <taxon>Bacteria</taxon>
        <taxon>Pseudomonadati</taxon>
        <taxon>Pseudomonadota</taxon>
        <taxon>Gammaproteobacteria</taxon>
        <taxon>Legionellales</taxon>
        <taxon>Legionellaceae</taxon>
        <taxon>Legionella</taxon>
    </lineage>
</organism>
<evidence type="ECO:0000313" key="1">
    <source>
        <dbReference type="EMBL" id="OEH45128.1"/>
    </source>
</evidence>
<keyword evidence="2" id="KW-1185">Reference proteome</keyword>
<accession>A0A1E5JM67</accession>
<protein>
    <submittedName>
        <fullName evidence="1">Uncharacterized protein</fullName>
    </submittedName>
</protein>
<proteinExistence type="predicted"/>
<comment type="caution">
    <text evidence="1">The sequence shown here is derived from an EMBL/GenBank/DDBJ whole genome shotgun (WGS) entry which is preliminary data.</text>
</comment>
<dbReference type="Proteomes" id="UP000095229">
    <property type="component" value="Unassembled WGS sequence"/>
</dbReference>
<dbReference type="RefSeq" id="WP_058516918.1">
    <property type="nucleotide sequence ID" value="NZ_CAAAIE010000002.1"/>
</dbReference>
<dbReference type="EMBL" id="LSOG01000108">
    <property type="protein sequence ID" value="OEH45128.1"/>
    <property type="molecule type" value="Genomic_DNA"/>
</dbReference>
<dbReference type="AlphaFoldDB" id="A0A1E5JM67"/>
<sequence>MPFPTLISVNDWRSKTKRNPDKEVERMLGNVYDAKTIYTRFDHLTELLDYAESKPHNQTYGDLSSSILSVLGHLLNESDPDKIREKIAARQLLKDLDPYYMPWTRPNPGDASNDPFAFYQTIQHRSKDQQIAAFAQFKQNLKESDNLLTLGGRKSDTGNNFWAYRQEKEVEEKAYNEEELEQFRALPHQGKLIKLVTSGSKDNRHLTFEPFSTNKLTIKGYDTMMLATKDYPKRGIYTVHVNGSIFVGQSVAPQRTNEWFIFNPYAILHPSYADSYSDLPLFMAGQIEVSDDGDVMMLDSASGHFVPDYEQTQQANTFLREELHIVNNFTKVTYFRPVGRGKREFDDADVNCSELKAMIKDYIVIKHLDARLLSFEYLRDNAPKLYVYATMQDKIHSELFQWRKDSKEFFSFTSPFTPIDKAVEKFSKRARYQDPDATLELLFEVQQTIDTWKEEHEGAKLSSQRQHAVNSLENRIQGHILYYQSKQLLSDLKSIPVPYDKIMGDFISGTKDLSQTIDRIERLPEFKEQNKLNFFAAGAPEKDNSVITSIAALLCASKNASTAKLKEINRELLDYQTQLTASHALTM</sequence>
<name>A0A1E5JM67_9GAMM</name>
<reference evidence="1 2" key="1">
    <citation type="submission" date="2016-02" db="EMBL/GenBank/DDBJ databases">
        <title>Secondary metabolites in Legionella.</title>
        <authorList>
            <person name="Tobias N.J."/>
            <person name="Bode H.B."/>
        </authorList>
    </citation>
    <scope>NUCLEOTIDE SEQUENCE [LARGE SCALE GENOMIC DNA]</scope>
    <source>
        <strain evidence="1 2">DSM 19216</strain>
    </source>
</reference>
<dbReference type="STRING" id="45071.Lpar_1028"/>
<dbReference type="PATRIC" id="fig|45071.6.peg.1103"/>
<evidence type="ECO:0000313" key="2">
    <source>
        <dbReference type="Proteomes" id="UP000095229"/>
    </source>
</evidence>